<organism evidence="1 2">
    <name type="scientific">Fukomys damarensis</name>
    <name type="common">Damaraland mole rat</name>
    <name type="synonym">Cryptomys damarensis</name>
    <dbReference type="NCBI Taxonomy" id="885580"/>
    <lineage>
        <taxon>Eukaryota</taxon>
        <taxon>Metazoa</taxon>
        <taxon>Chordata</taxon>
        <taxon>Craniata</taxon>
        <taxon>Vertebrata</taxon>
        <taxon>Euteleostomi</taxon>
        <taxon>Mammalia</taxon>
        <taxon>Eutheria</taxon>
        <taxon>Euarchontoglires</taxon>
        <taxon>Glires</taxon>
        <taxon>Rodentia</taxon>
        <taxon>Hystricomorpha</taxon>
        <taxon>Bathyergidae</taxon>
        <taxon>Fukomys</taxon>
    </lineage>
</organism>
<name>A0A091CKR9_FUKDA</name>
<evidence type="ECO:0000313" key="1">
    <source>
        <dbReference type="EMBL" id="KFO19264.1"/>
    </source>
</evidence>
<reference evidence="1 2" key="1">
    <citation type="submission" date="2013-11" db="EMBL/GenBank/DDBJ databases">
        <title>The Damaraland mole rat (Fukomys damarensis) genome and evolution of African mole rats.</title>
        <authorList>
            <person name="Gladyshev V.N."/>
            <person name="Fang X."/>
        </authorList>
    </citation>
    <scope>NUCLEOTIDE SEQUENCE [LARGE SCALE GENOMIC DNA]</scope>
    <source>
        <tissue evidence="1">Liver</tissue>
    </source>
</reference>
<dbReference type="AlphaFoldDB" id="A0A091CKR9"/>
<dbReference type="Proteomes" id="UP000028990">
    <property type="component" value="Unassembled WGS sequence"/>
</dbReference>
<keyword evidence="2" id="KW-1185">Reference proteome</keyword>
<protein>
    <submittedName>
        <fullName evidence="1">Uncharacterized protein</fullName>
    </submittedName>
</protein>
<dbReference type="EMBL" id="KN125125">
    <property type="protein sequence ID" value="KFO19264.1"/>
    <property type="molecule type" value="Genomic_DNA"/>
</dbReference>
<sequence length="75" mass="8299">MRILSGFYGKRVHFPEEKTEAQQDLIRPSWCVLDPPCPVVLHQLGAAQGTPLGLFLLAPCHWHGAPATNLCFTIC</sequence>
<accession>A0A091CKR9</accession>
<proteinExistence type="predicted"/>
<gene>
    <name evidence="1" type="ORF">H920_19348</name>
</gene>
<evidence type="ECO:0000313" key="2">
    <source>
        <dbReference type="Proteomes" id="UP000028990"/>
    </source>
</evidence>